<dbReference type="SUPFAM" id="SSF52833">
    <property type="entry name" value="Thioredoxin-like"/>
    <property type="match status" value="1"/>
</dbReference>
<protein>
    <recommendedName>
        <fullName evidence="3">Thioredoxin domain-containing protein</fullName>
    </recommendedName>
</protein>
<keyword evidence="2" id="KW-0732">Signal</keyword>
<dbReference type="GO" id="GO:0015036">
    <property type="term" value="F:disulfide oxidoreductase activity"/>
    <property type="evidence" value="ECO:0007669"/>
    <property type="project" value="UniProtKB-ARBA"/>
</dbReference>
<dbReference type="AlphaFoldDB" id="A0AAN0RH05"/>
<accession>A0AAN0RH05</accession>
<proteinExistence type="predicted"/>
<name>A0AAN0RH05_9RHOB</name>
<evidence type="ECO:0000313" key="4">
    <source>
        <dbReference type="EMBL" id="AII86018.1"/>
    </source>
</evidence>
<dbReference type="GeneID" id="93367745"/>
<dbReference type="PROSITE" id="PS00194">
    <property type="entry name" value="THIOREDOXIN_1"/>
    <property type="match status" value="1"/>
</dbReference>
<evidence type="ECO:0000256" key="2">
    <source>
        <dbReference type="SAM" id="SignalP"/>
    </source>
</evidence>
<dbReference type="EMBL" id="CP003984">
    <property type="protein sequence ID" value="AII86018.1"/>
    <property type="molecule type" value="Genomic_DNA"/>
</dbReference>
<gene>
    <name evidence="4" type="ORF">RCA23_c04580</name>
</gene>
<feature type="domain" description="Thioredoxin" evidence="3">
    <location>
        <begin position="12"/>
        <end position="135"/>
    </location>
</feature>
<sequence>MNRREFLMASSCFLATPAVALAAQAYEPGLVKQLLSEGKTVFVDYTTEWCTTCAAQKRTLARLLKDNPAYGEKIEFVTIDYDQFGRAELAKELGIPRRSTLVVLHGDQELGRIVAGTSRKQIKALLDTALSAAMAA</sequence>
<reference evidence="4 5" key="1">
    <citation type="journal article" date="2014" name="ISME J.">
        <title>Adaptation of an abundant Roseobacter RCA organism to pelagic systems revealed by genomic and transcriptomic analyses.</title>
        <authorList>
            <person name="Voget S."/>
            <person name="Wemheuer B."/>
            <person name="Brinkhoff T."/>
            <person name="Vollmers J."/>
            <person name="Dietrich S."/>
            <person name="Giebel H.A."/>
            <person name="Beardsley C."/>
            <person name="Sardemann C."/>
            <person name="Bakenhus I."/>
            <person name="Billerbeck S."/>
            <person name="Daniel R."/>
            <person name="Simon M."/>
        </authorList>
    </citation>
    <scope>NUCLEOTIDE SEQUENCE [LARGE SCALE GENOMIC DNA]</scope>
    <source>
        <strain evidence="4 5">RCA23</strain>
    </source>
</reference>
<feature type="signal peptide" evidence="2">
    <location>
        <begin position="1"/>
        <end position="22"/>
    </location>
</feature>
<feature type="chain" id="PRO_5042885529" description="Thioredoxin domain-containing protein" evidence="2">
    <location>
        <begin position="23"/>
        <end position="136"/>
    </location>
</feature>
<evidence type="ECO:0000259" key="3">
    <source>
        <dbReference type="PROSITE" id="PS51352"/>
    </source>
</evidence>
<keyword evidence="5" id="KW-1185">Reference proteome</keyword>
<dbReference type="Pfam" id="PF00085">
    <property type="entry name" value="Thioredoxin"/>
    <property type="match status" value="1"/>
</dbReference>
<evidence type="ECO:0000313" key="5">
    <source>
        <dbReference type="Proteomes" id="UP000028680"/>
    </source>
</evidence>
<dbReference type="InterPro" id="IPR036249">
    <property type="entry name" value="Thioredoxin-like_sf"/>
</dbReference>
<keyword evidence="1" id="KW-0676">Redox-active center</keyword>
<evidence type="ECO:0000256" key="1">
    <source>
        <dbReference type="ARBA" id="ARBA00023284"/>
    </source>
</evidence>
<dbReference type="InterPro" id="IPR013766">
    <property type="entry name" value="Thioredoxin_domain"/>
</dbReference>
<dbReference type="RefSeq" id="WP_044048876.1">
    <property type="nucleotide sequence ID" value="NZ_CP003984.1"/>
</dbReference>
<organism evidence="4 5">
    <name type="scientific">Planktomarina temperata RCA23</name>
    <dbReference type="NCBI Taxonomy" id="666509"/>
    <lineage>
        <taxon>Bacteria</taxon>
        <taxon>Pseudomonadati</taxon>
        <taxon>Pseudomonadota</taxon>
        <taxon>Alphaproteobacteria</taxon>
        <taxon>Rhodobacterales</taxon>
        <taxon>Paracoccaceae</taxon>
        <taxon>Planktomarina</taxon>
    </lineage>
</organism>
<dbReference type="Gene3D" id="3.40.30.10">
    <property type="entry name" value="Glutaredoxin"/>
    <property type="match status" value="1"/>
</dbReference>
<dbReference type="InterPro" id="IPR017937">
    <property type="entry name" value="Thioredoxin_CS"/>
</dbReference>
<dbReference type="KEGG" id="ptp:RCA23_c04580"/>
<dbReference type="PROSITE" id="PS51352">
    <property type="entry name" value="THIOREDOXIN_2"/>
    <property type="match status" value="1"/>
</dbReference>
<dbReference type="Proteomes" id="UP000028680">
    <property type="component" value="Chromosome"/>
</dbReference>
<dbReference type="CDD" id="cd02947">
    <property type="entry name" value="TRX_family"/>
    <property type="match status" value="1"/>
</dbReference>